<evidence type="ECO:0000256" key="9">
    <source>
        <dbReference type="ARBA" id="ARBA00023136"/>
    </source>
</evidence>
<evidence type="ECO:0000256" key="5">
    <source>
        <dbReference type="ARBA" id="ARBA00022475"/>
    </source>
</evidence>
<evidence type="ECO:0000313" key="13">
    <source>
        <dbReference type="EMBL" id="EAR51288.1"/>
    </source>
</evidence>
<reference evidence="13 14" key="1">
    <citation type="journal article" date="2010" name="J. Bacteriol.">
        <title>Genome sequences of Oceanicola granulosus HTCC2516(T) and Oceanicola batsensis HTCC2597(TDelta).</title>
        <authorList>
            <person name="Thrash J.C."/>
            <person name="Cho J.C."/>
            <person name="Vergin K.L."/>
            <person name="Giovannoni S.J."/>
        </authorList>
    </citation>
    <scope>NUCLEOTIDE SEQUENCE [LARGE SCALE GENOMIC DNA]</scope>
    <source>
        <strain evidence="14">ATCC BAA-861 / DSM 15982 / KCTC 12143 / HTCC2516</strain>
    </source>
</reference>
<feature type="transmembrane region" description="Helical" evidence="11">
    <location>
        <begin position="65"/>
        <end position="84"/>
    </location>
</feature>
<comment type="subcellular location">
    <subcellularLocation>
        <location evidence="2 11">Cell membrane</location>
        <topology evidence="2 11">Multi-pass membrane protein</topology>
    </subcellularLocation>
</comment>
<sequence length="266" mass="29359">MRNLLTLLMLLVIGLPFIWMILSSFQPTSVLINPRELFRPDAFTLENYARLPSEANFLLILRNSLVVALASTAIAIPLALLAAYSVYRTRYRGRQTVYLLLLVVYVFPGILLLAPLFKLFSMSGVLNTWLSLIIMNVTFSAPFSVWLMRGFFTSIPHGIEEAAAIDGATDMQILRRIIVPLTAPGIVVTGTYTFVYSWTEFLFASVFLIDDSLKTLPIGLEGLVTQYSIDWGLLSAAAVMTALPVVALFAFAGRYFVEGVTAGASK</sequence>
<keyword evidence="9 11" id="KW-0472">Membrane</keyword>
<evidence type="ECO:0000256" key="3">
    <source>
        <dbReference type="ARBA" id="ARBA00009047"/>
    </source>
</evidence>
<keyword evidence="8 11" id="KW-1133">Transmembrane helix</keyword>
<dbReference type="InterPro" id="IPR050901">
    <property type="entry name" value="BP-dep_ABC_trans_perm"/>
</dbReference>
<keyword evidence="6" id="KW-0762">Sugar transport</keyword>
<dbReference type="Proteomes" id="UP000003635">
    <property type="component" value="Unassembled WGS sequence"/>
</dbReference>
<feature type="transmembrane region" description="Helical" evidence="11">
    <location>
        <begin position="129"/>
        <end position="148"/>
    </location>
</feature>
<dbReference type="Pfam" id="PF00528">
    <property type="entry name" value="BPD_transp_1"/>
    <property type="match status" value="1"/>
</dbReference>
<evidence type="ECO:0000259" key="12">
    <source>
        <dbReference type="PROSITE" id="PS50928"/>
    </source>
</evidence>
<protein>
    <recommendedName>
        <fullName evidence="10">Maltose/maltodextrin transport system permease protein MalG</fullName>
    </recommendedName>
</protein>
<name>Q2CF39_OCEGH</name>
<feature type="domain" description="ABC transmembrane type-1" evidence="12">
    <location>
        <begin position="61"/>
        <end position="252"/>
    </location>
</feature>
<dbReference type="CDD" id="cd06261">
    <property type="entry name" value="TM_PBP2"/>
    <property type="match status" value="1"/>
</dbReference>
<dbReference type="SUPFAM" id="SSF161098">
    <property type="entry name" value="MetI-like"/>
    <property type="match status" value="1"/>
</dbReference>
<feature type="transmembrane region" description="Helical" evidence="11">
    <location>
        <begin position="231"/>
        <end position="257"/>
    </location>
</feature>
<dbReference type="PANTHER" id="PTHR32243:SF50">
    <property type="entry name" value="MALTOSE_MALTODEXTRIN TRANSPORT SYSTEM PERMEASE PROTEIN MALG"/>
    <property type="match status" value="1"/>
</dbReference>
<comment type="similarity">
    <text evidence="3">Belongs to the binding-protein-dependent transport system permease family. MalFG subfamily.</text>
</comment>
<evidence type="ECO:0000256" key="1">
    <source>
        <dbReference type="ARBA" id="ARBA00002264"/>
    </source>
</evidence>
<organism evidence="13 14">
    <name type="scientific">Oceanicola granulosus (strain ATCC BAA-861 / DSM 15982 / KCTC 12143 / HTCC2516)</name>
    <dbReference type="NCBI Taxonomy" id="314256"/>
    <lineage>
        <taxon>Bacteria</taxon>
        <taxon>Pseudomonadati</taxon>
        <taxon>Pseudomonadota</taxon>
        <taxon>Alphaproteobacteria</taxon>
        <taxon>Rhodobacterales</taxon>
        <taxon>Roseobacteraceae</taxon>
        <taxon>Oceanicola</taxon>
    </lineage>
</organism>
<evidence type="ECO:0000256" key="6">
    <source>
        <dbReference type="ARBA" id="ARBA00022597"/>
    </source>
</evidence>
<dbReference type="eggNOG" id="COG0395">
    <property type="taxonomic scope" value="Bacteria"/>
</dbReference>
<feature type="transmembrane region" description="Helical" evidence="11">
    <location>
        <begin position="177"/>
        <end position="198"/>
    </location>
</feature>
<dbReference type="InterPro" id="IPR000515">
    <property type="entry name" value="MetI-like"/>
</dbReference>
<dbReference type="Gene3D" id="1.10.3720.10">
    <property type="entry name" value="MetI-like"/>
    <property type="match status" value="1"/>
</dbReference>
<dbReference type="InterPro" id="IPR035906">
    <property type="entry name" value="MetI-like_sf"/>
</dbReference>
<dbReference type="GO" id="GO:0055085">
    <property type="term" value="P:transmembrane transport"/>
    <property type="evidence" value="ECO:0007669"/>
    <property type="project" value="InterPro"/>
</dbReference>
<accession>Q2CF39</accession>
<dbReference type="STRING" id="314256.OG2516_17705"/>
<evidence type="ECO:0000256" key="7">
    <source>
        <dbReference type="ARBA" id="ARBA00022692"/>
    </source>
</evidence>
<dbReference type="HOGENOM" id="CLU_016047_1_2_5"/>
<comment type="caution">
    <text evidence="13">The sequence shown here is derived from an EMBL/GenBank/DDBJ whole genome shotgun (WGS) entry which is preliminary data.</text>
</comment>
<dbReference type="AlphaFoldDB" id="Q2CF39"/>
<evidence type="ECO:0000256" key="11">
    <source>
        <dbReference type="RuleBase" id="RU363032"/>
    </source>
</evidence>
<keyword evidence="7 11" id="KW-0812">Transmembrane</keyword>
<evidence type="ECO:0000256" key="8">
    <source>
        <dbReference type="ARBA" id="ARBA00022989"/>
    </source>
</evidence>
<evidence type="ECO:0000256" key="4">
    <source>
        <dbReference type="ARBA" id="ARBA00022448"/>
    </source>
</evidence>
<gene>
    <name evidence="13" type="ORF">OG2516_17705</name>
</gene>
<comment type="function">
    <text evidence="1">Part of the ABC transporter complex MalEFGK involved in maltose/maltodextrin import. Probably responsible for the translocation of the substrate across the membrane.</text>
</comment>
<keyword evidence="14" id="KW-1185">Reference proteome</keyword>
<feature type="transmembrane region" description="Helical" evidence="11">
    <location>
        <begin position="96"/>
        <end position="117"/>
    </location>
</feature>
<evidence type="ECO:0000256" key="10">
    <source>
        <dbReference type="ARBA" id="ARBA00041109"/>
    </source>
</evidence>
<dbReference type="PROSITE" id="PS50928">
    <property type="entry name" value="ABC_TM1"/>
    <property type="match status" value="1"/>
</dbReference>
<proteinExistence type="inferred from homology"/>
<keyword evidence="4 11" id="KW-0813">Transport</keyword>
<evidence type="ECO:0000313" key="14">
    <source>
        <dbReference type="Proteomes" id="UP000003635"/>
    </source>
</evidence>
<evidence type="ECO:0000256" key="2">
    <source>
        <dbReference type="ARBA" id="ARBA00004651"/>
    </source>
</evidence>
<dbReference type="EMBL" id="AAOT01000014">
    <property type="protein sequence ID" value="EAR51288.1"/>
    <property type="molecule type" value="Genomic_DNA"/>
</dbReference>
<dbReference type="GO" id="GO:0005886">
    <property type="term" value="C:plasma membrane"/>
    <property type="evidence" value="ECO:0007669"/>
    <property type="project" value="UniProtKB-SubCell"/>
</dbReference>
<keyword evidence="5" id="KW-1003">Cell membrane</keyword>
<dbReference type="PANTHER" id="PTHR32243">
    <property type="entry name" value="MALTOSE TRANSPORT SYSTEM PERMEASE-RELATED"/>
    <property type="match status" value="1"/>
</dbReference>